<dbReference type="OrthoDB" id="1433777at2759"/>
<dbReference type="EMBL" id="JAAIUW010000012">
    <property type="protein sequence ID" value="KAF7807283.1"/>
    <property type="molecule type" value="Genomic_DNA"/>
</dbReference>
<organism evidence="2 3">
    <name type="scientific">Senna tora</name>
    <dbReference type="NCBI Taxonomy" id="362788"/>
    <lineage>
        <taxon>Eukaryota</taxon>
        <taxon>Viridiplantae</taxon>
        <taxon>Streptophyta</taxon>
        <taxon>Embryophyta</taxon>
        <taxon>Tracheophyta</taxon>
        <taxon>Spermatophyta</taxon>
        <taxon>Magnoliopsida</taxon>
        <taxon>eudicotyledons</taxon>
        <taxon>Gunneridae</taxon>
        <taxon>Pentapetalae</taxon>
        <taxon>rosids</taxon>
        <taxon>fabids</taxon>
        <taxon>Fabales</taxon>
        <taxon>Fabaceae</taxon>
        <taxon>Caesalpinioideae</taxon>
        <taxon>Cassia clade</taxon>
        <taxon>Senna</taxon>
    </lineage>
</organism>
<proteinExistence type="predicted"/>
<evidence type="ECO:0008006" key="4">
    <source>
        <dbReference type="Google" id="ProtNLM"/>
    </source>
</evidence>
<evidence type="ECO:0000256" key="1">
    <source>
        <dbReference type="SAM" id="MobiDB-lite"/>
    </source>
</evidence>
<feature type="compositionally biased region" description="Basic and acidic residues" evidence="1">
    <location>
        <begin position="141"/>
        <end position="151"/>
    </location>
</feature>
<protein>
    <recommendedName>
        <fullName evidence="4">Zinc knuckle CX2CX4HX4C domain-containing protein</fullName>
    </recommendedName>
</protein>
<reference evidence="2" key="1">
    <citation type="submission" date="2020-09" db="EMBL/GenBank/DDBJ databases">
        <title>Genome-Enabled Discovery of Anthraquinone Biosynthesis in Senna tora.</title>
        <authorList>
            <person name="Kang S.-H."/>
            <person name="Pandey R.P."/>
            <person name="Lee C.-M."/>
            <person name="Sim J.-S."/>
            <person name="Jeong J.-T."/>
            <person name="Choi B.-S."/>
            <person name="Jung M."/>
            <person name="Ginzburg D."/>
            <person name="Zhao K."/>
            <person name="Won S.Y."/>
            <person name="Oh T.-J."/>
            <person name="Yu Y."/>
            <person name="Kim N.-H."/>
            <person name="Lee O.R."/>
            <person name="Lee T.-H."/>
            <person name="Bashyal P."/>
            <person name="Kim T.-S."/>
            <person name="Lee W.-H."/>
            <person name="Kawkins C."/>
            <person name="Kim C.-K."/>
            <person name="Kim J.S."/>
            <person name="Ahn B.O."/>
            <person name="Rhee S.Y."/>
            <person name="Sohng J.K."/>
        </authorList>
    </citation>
    <scope>NUCLEOTIDE SEQUENCE</scope>
    <source>
        <tissue evidence="2">Leaf</tissue>
    </source>
</reference>
<name>A0A834SQM5_9FABA</name>
<dbReference type="InterPro" id="IPR040256">
    <property type="entry name" value="At4g02000-like"/>
</dbReference>
<keyword evidence="3" id="KW-1185">Reference proteome</keyword>
<accession>A0A834SQM5</accession>
<dbReference type="Proteomes" id="UP000634136">
    <property type="component" value="Unassembled WGS sequence"/>
</dbReference>
<gene>
    <name evidence="2" type="ORF">G2W53_039444</name>
</gene>
<dbReference type="AlphaFoldDB" id="A0A834SQM5"/>
<evidence type="ECO:0000313" key="2">
    <source>
        <dbReference type="EMBL" id="KAF7807283.1"/>
    </source>
</evidence>
<feature type="region of interest" description="Disordered" evidence="1">
    <location>
        <begin position="141"/>
        <end position="166"/>
    </location>
</feature>
<sequence length="289" mass="32668">MASNANDEELLVVYEEDGVIDETKNQVFTLAGNLISTKTVNKGAMENAFRSIWTRQRDGESGQKMCSVLGKVLEVDLFEDQVKGTFFMRVRINFNVRNALRKGANLGNKNDRVFWIDFKYWKILSCCFSCDVFGHDEGDCETRKRGEEKGETFTPKDLGSWEEERRKNDTESLLEKLASMTVNDVVTQKVDVRIGDKKNMEAENKIRMDIMVNEGRENEEYGEGGLGNIEKQGEGGSVIKGGKGIKGGVTMCKRMAREKENMVPVIVIKKRLFNDLTNSNGEMELDDVT</sequence>
<comment type="caution">
    <text evidence="2">The sequence shown here is derived from an EMBL/GenBank/DDBJ whole genome shotgun (WGS) entry which is preliminary data.</text>
</comment>
<dbReference type="PANTHER" id="PTHR31286">
    <property type="entry name" value="GLYCINE-RICH CELL WALL STRUCTURAL PROTEIN 1.8-LIKE"/>
    <property type="match status" value="1"/>
</dbReference>
<evidence type="ECO:0000313" key="3">
    <source>
        <dbReference type="Proteomes" id="UP000634136"/>
    </source>
</evidence>
<dbReference type="PANTHER" id="PTHR31286:SF167">
    <property type="entry name" value="OS09G0268800 PROTEIN"/>
    <property type="match status" value="1"/>
</dbReference>